<evidence type="ECO:0000259" key="1">
    <source>
        <dbReference type="SMART" id="SM00849"/>
    </source>
</evidence>
<protein>
    <submittedName>
        <fullName evidence="2">Metal-dependent hydrolase</fullName>
    </submittedName>
</protein>
<dbReference type="RefSeq" id="WP_194120133.1">
    <property type="nucleotide sequence ID" value="NZ_JACYGY010000001.1"/>
</dbReference>
<reference evidence="3" key="1">
    <citation type="submission" date="2023-07" db="EMBL/GenBank/DDBJ databases">
        <title>Dyadobacter sp. nov 'subterranea' isolated from contaminted grondwater.</title>
        <authorList>
            <person name="Szabo I."/>
            <person name="Al-Omari J."/>
            <person name="Szerdahelyi S.G."/>
            <person name="Rado J."/>
        </authorList>
    </citation>
    <scope>NUCLEOTIDE SEQUENCE [LARGE SCALE GENOMIC DNA]</scope>
    <source>
        <strain evidence="3">UP-52</strain>
    </source>
</reference>
<dbReference type="InterPro" id="IPR036866">
    <property type="entry name" value="RibonucZ/Hydroxyglut_hydro"/>
</dbReference>
<dbReference type="SMART" id="SM00849">
    <property type="entry name" value="Lactamase_B"/>
    <property type="match status" value="1"/>
</dbReference>
<dbReference type="PANTHER" id="PTHR43546">
    <property type="entry name" value="UPF0173 METAL-DEPENDENT HYDROLASE MJ1163-RELATED"/>
    <property type="match status" value="1"/>
</dbReference>
<organism evidence="2 3">
    <name type="scientific">Dyadobacter subterraneus</name>
    <dbReference type="NCBI Taxonomy" id="2773304"/>
    <lineage>
        <taxon>Bacteria</taxon>
        <taxon>Pseudomonadati</taxon>
        <taxon>Bacteroidota</taxon>
        <taxon>Cytophagia</taxon>
        <taxon>Cytophagales</taxon>
        <taxon>Spirosomataceae</taxon>
        <taxon>Dyadobacter</taxon>
    </lineage>
</organism>
<keyword evidence="2" id="KW-0378">Hydrolase</keyword>
<dbReference type="SUPFAM" id="SSF56281">
    <property type="entry name" value="Metallo-hydrolase/oxidoreductase"/>
    <property type="match status" value="1"/>
</dbReference>
<dbReference type="GO" id="GO:0016787">
    <property type="term" value="F:hydrolase activity"/>
    <property type="evidence" value="ECO:0007669"/>
    <property type="project" value="UniProtKB-KW"/>
</dbReference>
<proteinExistence type="predicted"/>
<name>A0ABR9WBZ8_9BACT</name>
<comment type="caution">
    <text evidence="2">The sequence shown here is derived from an EMBL/GenBank/DDBJ whole genome shotgun (WGS) entry which is preliminary data.</text>
</comment>
<gene>
    <name evidence="2" type="ORF">IEE83_08325</name>
</gene>
<dbReference type="NCBIfam" id="NF001911">
    <property type="entry name" value="PRK00685.1"/>
    <property type="match status" value="1"/>
</dbReference>
<keyword evidence="3" id="KW-1185">Reference proteome</keyword>
<evidence type="ECO:0000313" key="3">
    <source>
        <dbReference type="Proteomes" id="UP000634134"/>
    </source>
</evidence>
<dbReference type="Proteomes" id="UP000634134">
    <property type="component" value="Unassembled WGS sequence"/>
</dbReference>
<dbReference type="PANTHER" id="PTHR43546:SF3">
    <property type="entry name" value="UPF0173 METAL-DEPENDENT HYDROLASE MJ1163"/>
    <property type="match status" value="1"/>
</dbReference>
<dbReference type="InterPro" id="IPR050114">
    <property type="entry name" value="UPF0173_UPF0282_UlaG_hydrolase"/>
</dbReference>
<evidence type="ECO:0000313" key="2">
    <source>
        <dbReference type="EMBL" id="MBE9461886.1"/>
    </source>
</evidence>
<accession>A0ABR9WBZ8</accession>
<feature type="domain" description="Metallo-beta-lactamase" evidence="1">
    <location>
        <begin position="7"/>
        <end position="190"/>
    </location>
</feature>
<dbReference type="Gene3D" id="3.60.15.10">
    <property type="entry name" value="Ribonuclease Z/Hydroxyacylglutathione hydrolase-like"/>
    <property type="match status" value="1"/>
</dbReference>
<dbReference type="InterPro" id="IPR001279">
    <property type="entry name" value="Metallo-B-lactamas"/>
</dbReference>
<sequence>MKLTYYGHSCFSVNAGGKILLFDPFITGNELAKDINVESINADYILVSHGHFDHTLDVVTIANRTGAKVLGVWELYEHFTKAGLKNVHPINPGGQFSFDFGTVKSVSANHSSSFQDGTYAGVAAGFVIKTEDGNFYYSGDTALNLDMTLIPKWANLDFAILPIGDNLTMGTDDAVEAAKMIKVDKVLGVHYDTFGFIRIDKQQSIDKFRQSGIQLHLPAIGKTVDL</sequence>
<dbReference type="Pfam" id="PF13483">
    <property type="entry name" value="Lactamase_B_3"/>
    <property type="match status" value="1"/>
</dbReference>
<dbReference type="EMBL" id="JACYGY010000001">
    <property type="protein sequence ID" value="MBE9461886.1"/>
    <property type="molecule type" value="Genomic_DNA"/>
</dbReference>